<evidence type="ECO:0008006" key="4">
    <source>
        <dbReference type="Google" id="ProtNLM"/>
    </source>
</evidence>
<keyword evidence="3" id="KW-1185">Reference proteome</keyword>
<dbReference type="RefSeq" id="WP_208097543.1">
    <property type="nucleotide sequence ID" value="NZ_JAGDYM010000007.1"/>
</dbReference>
<evidence type="ECO:0000313" key="2">
    <source>
        <dbReference type="EMBL" id="MBO1901789.1"/>
    </source>
</evidence>
<reference evidence="2" key="1">
    <citation type="submission" date="2021-03" db="EMBL/GenBank/DDBJ databases">
        <title>Leucobacter chromiisoli sp. nov., isolated from chromium-containing soil of chemical plant.</title>
        <authorList>
            <person name="Xu Z."/>
        </authorList>
    </citation>
    <scope>NUCLEOTIDE SEQUENCE</scope>
    <source>
        <strain evidence="2">S27</strain>
    </source>
</reference>
<comment type="caution">
    <text evidence="2">The sequence shown here is derived from an EMBL/GenBank/DDBJ whole genome shotgun (WGS) entry which is preliminary data.</text>
</comment>
<dbReference type="EMBL" id="JAGDYM010000007">
    <property type="protein sequence ID" value="MBO1901789.1"/>
    <property type="molecule type" value="Genomic_DNA"/>
</dbReference>
<evidence type="ECO:0000313" key="3">
    <source>
        <dbReference type="Proteomes" id="UP000664382"/>
    </source>
</evidence>
<feature type="transmembrane region" description="Helical" evidence="1">
    <location>
        <begin position="7"/>
        <end position="25"/>
    </location>
</feature>
<feature type="transmembrane region" description="Helical" evidence="1">
    <location>
        <begin position="45"/>
        <end position="65"/>
    </location>
</feature>
<proteinExistence type="predicted"/>
<organism evidence="2 3">
    <name type="scientific">Leucobacter weissii</name>
    <dbReference type="NCBI Taxonomy" id="1983706"/>
    <lineage>
        <taxon>Bacteria</taxon>
        <taxon>Bacillati</taxon>
        <taxon>Actinomycetota</taxon>
        <taxon>Actinomycetes</taxon>
        <taxon>Micrococcales</taxon>
        <taxon>Microbacteriaceae</taxon>
        <taxon>Leucobacter</taxon>
    </lineage>
</organism>
<feature type="transmembrane region" description="Helical" evidence="1">
    <location>
        <begin position="94"/>
        <end position="113"/>
    </location>
</feature>
<evidence type="ECO:0000256" key="1">
    <source>
        <dbReference type="SAM" id="Phobius"/>
    </source>
</evidence>
<protein>
    <recommendedName>
        <fullName evidence="4">DUF2178 domain-containing protein</fullName>
    </recommendedName>
</protein>
<feature type="transmembrane region" description="Helical" evidence="1">
    <location>
        <begin position="119"/>
        <end position="138"/>
    </location>
</feature>
<dbReference type="AlphaFoldDB" id="A0A939MRQ7"/>
<dbReference type="Proteomes" id="UP000664382">
    <property type="component" value="Unassembled WGS sequence"/>
</dbReference>
<gene>
    <name evidence="2" type="ORF">J4H92_07470</name>
</gene>
<name>A0A939MRQ7_9MICO</name>
<keyword evidence="1" id="KW-0812">Transmembrane</keyword>
<sequence length="144" mass="15433">MGYGERNTWVGMVVGLLGLIVYIAWIGPQAGAGPVEEIDWVGPMLWTIGGAIAIAVVGGILWSIVAGMRDPEERHIEDVRDREIARLGDRVGQAFLVIGMLGALVLCAARADWFWIANALYLAFALSAIIGGIARVIVYRGGMP</sequence>
<keyword evidence="1" id="KW-1133">Transmembrane helix</keyword>
<accession>A0A939MRQ7</accession>
<keyword evidence="1" id="KW-0472">Membrane</keyword>